<organism evidence="1 2">
    <name type="scientific">Eubacterium pyruvativorans</name>
    <dbReference type="NCBI Taxonomy" id="155865"/>
    <lineage>
        <taxon>Bacteria</taxon>
        <taxon>Bacillati</taxon>
        <taxon>Bacillota</taxon>
        <taxon>Clostridia</taxon>
        <taxon>Eubacteriales</taxon>
        <taxon>Eubacteriaceae</taxon>
        <taxon>Eubacterium</taxon>
    </lineage>
</organism>
<dbReference type="Proteomes" id="UP000198817">
    <property type="component" value="Unassembled WGS sequence"/>
</dbReference>
<dbReference type="NCBIfam" id="TIGR01909">
    <property type="entry name" value="C_GCAxxG_C_C"/>
    <property type="match status" value="1"/>
</dbReference>
<gene>
    <name evidence="1" type="ORF">SAMN05216508_11431</name>
</gene>
<dbReference type="GeneID" id="78354765"/>
<name>A0A1I7HAP0_9FIRM</name>
<dbReference type="RefSeq" id="WP_090163774.1">
    <property type="nucleotide sequence ID" value="NZ_CACVNK010000006.1"/>
</dbReference>
<dbReference type="AlphaFoldDB" id="A0A1I7HAP0"/>
<dbReference type="EMBL" id="FPBT01000014">
    <property type="protein sequence ID" value="SFU57780.1"/>
    <property type="molecule type" value="Genomic_DNA"/>
</dbReference>
<evidence type="ECO:0000313" key="1">
    <source>
        <dbReference type="EMBL" id="SFU57780.1"/>
    </source>
</evidence>
<accession>A0A1I7HAP0</accession>
<keyword evidence="2" id="KW-1185">Reference proteome</keyword>
<proteinExistence type="predicted"/>
<protein>
    <submittedName>
        <fullName evidence="1">C_GCAxxG_C_C family probable redox protein</fullName>
    </submittedName>
</protein>
<dbReference type="Pfam" id="PF09719">
    <property type="entry name" value="C_GCAxxG_C_C"/>
    <property type="match status" value="1"/>
</dbReference>
<dbReference type="STRING" id="155865.SAMN05216515_11531"/>
<sequence>MDHVETAMKLHHQGYNCAQAVLCAFADDVGMDQKTMFRVGEGLGLGMGCMDGTCGALNAACVLAGITKSTVDMERASSKGATYRFTREMVKRFREKAGATACADLKGRDTGVVMMACPDCVKTACELAEDVLGLK</sequence>
<evidence type="ECO:0000313" key="2">
    <source>
        <dbReference type="Proteomes" id="UP000198817"/>
    </source>
</evidence>
<dbReference type="OrthoDB" id="9791535at2"/>
<reference evidence="1 2" key="1">
    <citation type="submission" date="2016-10" db="EMBL/GenBank/DDBJ databases">
        <authorList>
            <person name="de Groot N.N."/>
        </authorList>
    </citation>
    <scope>NUCLEOTIDE SEQUENCE [LARGE SCALE GENOMIC DNA]</scope>
    <source>
        <strain evidence="1 2">KHGC13</strain>
    </source>
</reference>
<dbReference type="InterPro" id="IPR010181">
    <property type="entry name" value="CGCAxxGCC_motif"/>
</dbReference>